<feature type="region of interest" description="Disordered" evidence="1">
    <location>
        <begin position="68"/>
        <end position="124"/>
    </location>
</feature>
<reference evidence="3" key="2">
    <citation type="submission" date="2023-05" db="EMBL/GenBank/DDBJ databases">
        <authorList>
            <consortium name="Lawrence Berkeley National Laboratory"/>
            <person name="Steindorff A."/>
            <person name="Hensen N."/>
            <person name="Bonometti L."/>
            <person name="Westerberg I."/>
            <person name="Brannstrom I.O."/>
            <person name="Guillou S."/>
            <person name="Cros-Aarteil S."/>
            <person name="Calhoun S."/>
            <person name="Haridas S."/>
            <person name="Kuo A."/>
            <person name="Mondo S."/>
            <person name="Pangilinan J."/>
            <person name="Riley R."/>
            <person name="Labutti K."/>
            <person name="Andreopoulos B."/>
            <person name="Lipzen A."/>
            <person name="Chen C."/>
            <person name="Yanf M."/>
            <person name="Daum C."/>
            <person name="Ng V."/>
            <person name="Clum A."/>
            <person name="Ohm R."/>
            <person name="Martin F."/>
            <person name="Silar P."/>
            <person name="Natvig D."/>
            <person name="Lalanne C."/>
            <person name="Gautier V."/>
            <person name="Ament-Velasquez S.L."/>
            <person name="Kruys A."/>
            <person name="Hutchinson M.I."/>
            <person name="Powell A.J."/>
            <person name="Barry K."/>
            <person name="Miller A.N."/>
            <person name="Grigoriev I.V."/>
            <person name="Debuchy R."/>
            <person name="Gladieux P."/>
            <person name="Thoren M.H."/>
            <person name="Johannesson H."/>
        </authorList>
    </citation>
    <scope>NUCLEOTIDE SEQUENCE</scope>
    <source>
        <strain evidence="3">PSN293</strain>
    </source>
</reference>
<keyword evidence="4" id="KW-1185">Reference proteome</keyword>
<dbReference type="InterPro" id="IPR003593">
    <property type="entry name" value="AAA+_ATPase"/>
</dbReference>
<gene>
    <name evidence="3" type="ORF">QBC37DRAFT_381233</name>
</gene>
<feature type="compositionally biased region" description="Basic and acidic residues" evidence="1">
    <location>
        <begin position="324"/>
        <end position="351"/>
    </location>
</feature>
<dbReference type="EMBL" id="MU858446">
    <property type="protein sequence ID" value="KAK4206300.1"/>
    <property type="molecule type" value="Genomic_DNA"/>
</dbReference>
<feature type="domain" description="AAA+ ATPase" evidence="2">
    <location>
        <begin position="767"/>
        <end position="892"/>
    </location>
</feature>
<dbReference type="InterPro" id="IPR027417">
    <property type="entry name" value="P-loop_NTPase"/>
</dbReference>
<protein>
    <recommendedName>
        <fullName evidence="2">AAA+ ATPase domain-containing protein</fullName>
    </recommendedName>
</protein>
<evidence type="ECO:0000256" key="1">
    <source>
        <dbReference type="SAM" id="MobiDB-lite"/>
    </source>
</evidence>
<evidence type="ECO:0000313" key="3">
    <source>
        <dbReference type="EMBL" id="KAK4206300.1"/>
    </source>
</evidence>
<comment type="caution">
    <text evidence="3">The sequence shown here is derived from an EMBL/GenBank/DDBJ whole genome shotgun (WGS) entry which is preliminary data.</text>
</comment>
<dbReference type="Proteomes" id="UP001301769">
    <property type="component" value="Unassembled WGS sequence"/>
</dbReference>
<dbReference type="Gene3D" id="3.40.50.300">
    <property type="entry name" value="P-loop containing nucleotide triphosphate hydrolases"/>
    <property type="match status" value="1"/>
</dbReference>
<feature type="region of interest" description="Disordered" evidence="1">
    <location>
        <begin position="280"/>
        <end position="366"/>
    </location>
</feature>
<accession>A0AAN6XVG0</accession>
<dbReference type="Pfam" id="PF23232">
    <property type="entry name" value="AAA_lid_13"/>
    <property type="match status" value="1"/>
</dbReference>
<feature type="compositionally biased region" description="Basic and acidic residues" evidence="1">
    <location>
        <begin position="68"/>
        <end position="88"/>
    </location>
</feature>
<name>A0AAN6XVG0_9PEZI</name>
<dbReference type="InterPro" id="IPR003959">
    <property type="entry name" value="ATPase_AAA_core"/>
</dbReference>
<reference evidence="3" key="1">
    <citation type="journal article" date="2023" name="Mol. Phylogenet. Evol.">
        <title>Genome-scale phylogeny and comparative genomics of the fungal order Sordariales.</title>
        <authorList>
            <person name="Hensen N."/>
            <person name="Bonometti L."/>
            <person name="Westerberg I."/>
            <person name="Brannstrom I.O."/>
            <person name="Guillou S."/>
            <person name="Cros-Aarteil S."/>
            <person name="Calhoun S."/>
            <person name="Haridas S."/>
            <person name="Kuo A."/>
            <person name="Mondo S."/>
            <person name="Pangilinan J."/>
            <person name="Riley R."/>
            <person name="LaButti K."/>
            <person name="Andreopoulos B."/>
            <person name="Lipzen A."/>
            <person name="Chen C."/>
            <person name="Yan M."/>
            <person name="Daum C."/>
            <person name="Ng V."/>
            <person name="Clum A."/>
            <person name="Steindorff A."/>
            <person name="Ohm R.A."/>
            <person name="Martin F."/>
            <person name="Silar P."/>
            <person name="Natvig D.O."/>
            <person name="Lalanne C."/>
            <person name="Gautier V."/>
            <person name="Ament-Velasquez S.L."/>
            <person name="Kruys A."/>
            <person name="Hutchinson M.I."/>
            <person name="Powell A.J."/>
            <person name="Barry K."/>
            <person name="Miller A.N."/>
            <person name="Grigoriev I.V."/>
            <person name="Debuchy R."/>
            <person name="Gladieux P."/>
            <person name="Hiltunen Thoren M."/>
            <person name="Johannesson H."/>
        </authorList>
    </citation>
    <scope>NUCLEOTIDE SEQUENCE</scope>
    <source>
        <strain evidence="3">PSN293</strain>
    </source>
</reference>
<sequence length="1031" mass="117542">MVRGNLNGLLITIGSHTSSPIPIPTKRDEYDYAIDFGDRRERLRKSFEWEMDRLYLAEETARRRYARAKEAEAEKQRGNDAEDAELKRPKNSTTMEETIVTTDENDEAPDKDDAVTAKEEEEDSKALIPGSAKFDWSSFRRLSRVRIDDGTTGKEGDDPIKVCIIDILIGDPVIRSATTNTWYGYSGPSEYLKKPITKAKVHSSAIPGRNIMPERIRVRSSELIGVLLRILEPISSVEVEDLRNKPRATPVVFVRPFKTLLYCERALRDWCNALEKKFSEAPTRTTEAQKSQDEMPSAEDGILDNQSVDLPKEDDEMDTNQLEDGVKAEGRQAEEQGDREDDKRKEQSKAGEEDDENEEAEDPRDITKSRKALNHLKCLLSFVDSEILARKAFLDSPECRKIHYSDLWLLFQPGVDVIYDKDLKAVYRVIEVNSEPHRAVSSWERYFINPTATQLITSFSITCVYIIDFDGSHLGPVNCVFSLKPFEGEQEVTSLEIYPLRFFQPKQSEFSESEWIEFERREVPLTRRFRQKLIARGAKFLDVVKMKHMYYDGPMLGNRVEIESQVVVDFEAALMMGPSDSLTSQWRPELSILLGTTTVEDEALQQNSEERCRGTCCIDDFVFNDTHLEKKIRMDYIESLLPQERGEEPPVGIVPRALKELDLGSIKDNELIIMSFWVIGFVLRSRKWAQLDLSFMVDVHPPDTEIKQKGTQEPGITSKLPVTPFDRLVLEKGHRPMIESLVAQHFRDKESSRGPHEQVDIVKGEGKGLIILLHGAPGVGKTSTAEGVAELFRKPLFQITCGDLGTTAREVEQSLEGHFSLASRWGCILLLDEADVFLAARTKEDFIRNGLVAAFLRVMEYYTGILFLTTNRVGDFDEAFTSRIHISLYYPELDEEKTVGVFKVNMEMIEDRFALKGRRIVIDKMGIGSFASKHFMDHRFSRWNGGQIRNACQTALALAEFEAQGNSHESILKPDAAIELGVSHFETVQKAYLEFTKYMHDLYGTYASRKAKEDKLRATWIDQNDRVISGY</sequence>
<feature type="compositionally biased region" description="Acidic residues" evidence="1">
    <location>
        <begin position="352"/>
        <end position="362"/>
    </location>
</feature>
<dbReference type="InterPro" id="IPR054289">
    <property type="entry name" value="DUF7025"/>
</dbReference>
<organism evidence="3 4">
    <name type="scientific">Rhypophila decipiens</name>
    <dbReference type="NCBI Taxonomy" id="261697"/>
    <lineage>
        <taxon>Eukaryota</taxon>
        <taxon>Fungi</taxon>
        <taxon>Dikarya</taxon>
        <taxon>Ascomycota</taxon>
        <taxon>Pezizomycotina</taxon>
        <taxon>Sordariomycetes</taxon>
        <taxon>Sordariomycetidae</taxon>
        <taxon>Sordariales</taxon>
        <taxon>Naviculisporaceae</taxon>
        <taxon>Rhypophila</taxon>
    </lineage>
</organism>
<dbReference type="GO" id="GO:0005524">
    <property type="term" value="F:ATP binding"/>
    <property type="evidence" value="ECO:0007669"/>
    <property type="project" value="InterPro"/>
</dbReference>
<dbReference type="PANTHER" id="PTHR46411">
    <property type="entry name" value="FAMILY ATPASE, PUTATIVE-RELATED"/>
    <property type="match status" value="1"/>
</dbReference>
<dbReference type="Pfam" id="PF00004">
    <property type="entry name" value="AAA"/>
    <property type="match status" value="1"/>
</dbReference>
<dbReference type="SMART" id="SM00382">
    <property type="entry name" value="AAA"/>
    <property type="match status" value="1"/>
</dbReference>
<dbReference type="InterPro" id="IPR056599">
    <property type="entry name" value="AAA_lid_fung"/>
</dbReference>
<dbReference type="CDD" id="cd19481">
    <property type="entry name" value="RecA-like_protease"/>
    <property type="match status" value="1"/>
</dbReference>
<dbReference type="PANTHER" id="PTHR46411:SF2">
    <property type="entry name" value="AAA+ ATPASE DOMAIN-CONTAINING PROTEIN"/>
    <property type="match status" value="1"/>
</dbReference>
<feature type="compositionally biased region" description="Polar residues" evidence="1">
    <location>
        <begin position="91"/>
        <end position="102"/>
    </location>
</feature>
<dbReference type="GO" id="GO:0016887">
    <property type="term" value="F:ATP hydrolysis activity"/>
    <property type="evidence" value="ECO:0007669"/>
    <property type="project" value="InterPro"/>
</dbReference>
<evidence type="ECO:0000313" key="4">
    <source>
        <dbReference type="Proteomes" id="UP001301769"/>
    </source>
</evidence>
<proteinExistence type="predicted"/>
<dbReference type="Pfam" id="PF22942">
    <property type="entry name" value="DUF7025"/>
    <property type="match status" value="1"/>
</dbReference>
<dbReference type="AlphaFoldDB" id="A0AAN6XVG0"/>
<evidence type="ECO:0000259" key="2">
    <source>
        <dbReference type="SMART" id="SM00382"/>
    </source>
</evidence>
<dbReference type="SUPFAM" id="SSF52540">
    <property type="entry name" value="P-loop containing nucleoside triphosphate hydrolases"/>
    <property type="match status" value="1"/>
</dbReference>